<dbReference type="SUPFAM" id="SSF51735">
    <property type="entry name" value="NAD(P)-binding Rossmann-fold domains"/>
    <property type="match status" value="1"/>
</dbReference>
<dbReference type="InterPro" id="IPR006097">
    <property type="entry name" value="Glu/Leu/Phe/Val/Trp_DH_dimer"/>
</dbReference>
<comment type="caution">
    <text evidence="9">The sequence shown here is derived from an EMBL/GenBank/DDBJ whole genome shotgun (WGS) entry which is preliminary data.</text>
</comment>
<dbReference type="SMART" id="SM00839">
    <property type="entry name" value="ELFV_dehydrog"/>
    <property type="match status" value="1"/>
</dbReference>
<dbReference type="RefSeq" id="WP_102331614.1">
    <property type="nucleotide sequence ID" value="NZ_CP058566.2"/>
</dbReference>
<feature type="binding site" evidence="5">
    <location>
        <position position="101"/>
    </location>
    <ligand>
        <name>substrate</name>
    </ligand>
</feature>
<evidence type="ECO:0000313" key="10">
    <source>
        <dbReference type="Proteomes" id="UP000235653"/>
    </source>
</evidence>
<reference evidence="9 10" key="1">
    <citation type="journal article" date="2017" name="ISME J.">
        <title>Grape pomace compost harbors organohalide-respiring Dehalogenimonas species with novel reductive dehalogenase genes.</title>
        <authorList>
            <person name="Yang Y."/>
            <person name="Higgins S.A."/>
            <person name="Yan J."/>
            <person name="Simsir B."/>
            <person name="Chourey K."/>
            <person name="Iyer R."/>
            <person name="Hettich R.L."/>
            <person name="Baldwin B."/>
            <person name="Ogles D.M."/>
            <person name="Loffler F.E."/>
        </authorList>
    </citation>
    <scope>NUCLEOTIDE SEQUENCE [LARGE SCALE GENOMIC DNA]</scope>
    <source>
        <strain evidence="9 10">GP</strain>
    </source>
</reference>
<gene>
    <name evidence="9" type="ORF">JP09_008800</name>
</gene>
<dbReference type="InterPro" id="IPR014362">
    <property type="entry name" value="Glu_DH"/>
</dbReference>
<keyword evidence="5" id="KW-0520">NAD</keyword>
<sequence length="423" mass="46385">MVQVLTSNVIENNPFEIVKTQIDKCAEILKLTPAVTEVLKHPLRELHVSLPIRMDDGSIRVFQGFRVLYNDARGPGKGGIRFHPQETADTVRALAAWMTWKCSLMDIPLGGAKGGIICNPKEMSQAELERLSRAYIRQVYQFIGPCKDVPAPDVYTNPQIMAWMADEYSVIAGEPKFGVITGKPLCLGGSRGRGDATARGGMFTIREAAKNLGIDLKNATVAIQGYGNAGYYAAKLCQEMLGCRVIAACDSKGGVYNDKGIDPHEAMRCKEESGSVCDLPGVEKVTNEDVLTLDVDILIPAAIENVITADNAENIKAKIVAELANGPTTPEADDILFQNNVHVIPDFLCNAGGVTVSYFEMVQNTSMYYWEEEEVYAKLDKRISSAYASVLEASRKYNVNMRQAAYSVAVKRVVDTMKVRGWV</sequence>
<organism evidence="9 10">
    <name type="scientific">Dehalogenimonas etheniformans</name>
    <dbReference type="NCBI Taxonomy" id="1536648"/>
    <lineage>
        <taxon>Bacteria</taxon>
        <taxon>Bacillati</taxon>
        <taxon>Chloroflexota</taxon>
        <taxon>Dehalococcoidia</taxon>
        <taxon>Dehalococcoidales</taxon>
        <taxon>Dehalococcoidaceae</taxon>
        <taxon>Dehalogenimonas</taxon>
    </lineage>
</organism>
<dbReference type="InterPro" id="IPR033524">
    <property type="entry name" value="Glu/Leu/Phe/Val_DH_AS"/>
</dbReference>
<dbReference type="Gene3D" id="3.40.50.720">
    <property type="entry name" value="NAD(P)-binding Rossmann-like Domain"/>
    <property type="match status" value="1"/>
</dbReference>
<keyword evidence="2 3" id="KW-0560">Oxidoreductase</keyword>
<feature type="site" description="Important for catalysis" evidence="6">
    <location>
        <position position="153"/>
    </location>
</feature>
<feature type="binding site" evidence="5">
    <location>
        <position position="77"/>
    </location>
    <ligand>
        <name>substrate</name>
    </ligand>
</feature>
<protein>
    <recommendedName>
        <fullName evidence="3">Glutamate dehydrogenase</fullName>
    </recommendedName>
</protein>
<feature type="active site" description="Proton donor" evidence="4">
    <location>
        <position position="113"/>
    </location>
</feature>
<feature type="binding site" evidence="5">
    <location>
        <position position="197"/>
    </location>
    <ligand>
        <name>NAD(+)</name>
        <dbReference type="ChEBI" id="CHEBI:57540"/>
    </ligand>
</feature>
<evidence type="ECO:0000256" key="6">
    <source>
        <dbReference type="PIRSR" id="PIRSR000185-3"/>
    </source>
</evidence>
<dbReference type="PANTHER" id="PTHR11606:SF13">
    <property type="entry name" value="GLUTAMATE DEHYDROGENASE 1, MITOCHONDRIAL"/>
    <property type="match status" value="1"/>
</dbReference>
<feature type="domain" description="Glutamate/phenylalanine/leucine/valine/L-tryptophan dehydrogenase C-terminal" evidence="8">
    <location>
        <begin position="194"/>
        <end position="421"/>
    </location>
</feature>
<dbReference type="PANTHER" id="PTHR11606">
    <property type="entry name" value="GLUTAMATE DEHYDROGENASE"/>
    <property type="match status" value="1"/>
</dbReference>
<evidence type="ECO:0000256" key="2">
    <source>
        <dbReference type="ARBA" id="ARBA00023002"/>
    </source>
</evidence>
<evidence type="ECO:0000256" key="7">
    <source>
        <dbReference type="RuleBase" id="RU004417"/>
    </source>
</evidence>
<evidence type="ECO:0000259" key="8">
    <source>
        <dbReference type="SMART" id="SM00839"/>
    </source>
</evidence>
<dbReference type="EMBL" id="JQAN02000012">
    <property type="protein sequence ID" value="PPD57423.1"/>
    <property type="molecule type" value="Genomic_DNA"/>
</dbReference>
<dbReference type="Gene3D" id="3.40.50.10860">
    <property type="entry name" value="Leucine Dehydrogenase, chain A, domain 1"/>
    <property type="match status" value="1"/>
</dbReference>
<dbReference type="PIRSF" id="PIRSF000185">
    <property type="entry name" value="Glu_DH"/>
    <property type="match status" value="1"/>
</dbReference>
<evidence type="ECO:0000256" key="5">
    <source>
        <dbReference type="PIRSR" id="PIRSR000185-2"/>
    </source>
</evidence>
<dbReference type="GO" id="GO:0006538">
    <property type="term" value="P:L-glutamate catabolic process"/>
    <property type="evidence" value="ECO:0007669"/>
    <property type="project" value="TreeGrafter"/>
</dbReference>
<dbReference type="GO" id="GO:0000166">
    <property type="term" value="F:nucleotide binding"/>
    <property type="evidence" value="ECO:0007669"/>
    <property type="project" value="UniProtKB-KW"/>
</dbReference>
<dbReference type="Pfam" id="PF02812">
    <property type="entry name" value="ELFV_dehydrog_N"/>
    <property type="match status" value="1"/>
</dbReference>
<feature type="binding site" evidence="5">
    <location>
        <position position="357"/>
    </location>
    <ligand>
        <name>substrate</name>
    </ligand>
</feature>
<dbReference type="Proteomes" id="UP000235653">
    <property type="component" value="Unassembled WGS sequence"/>
</dbReference>
<evidence type="ECO:0000256" key="1">
    <source>
        <dbReference type="ARBA" id="ARBA00006382"/>
    </source>
</evidence>
<dbReference type="SUPFAM" id="SSF53223">
    <property type="entry name" value="Aminoacid dehydrogenase-like, N-terminal domain"/>
    <property type="match status" value="1"/>
</dbReference>
<keyword evidence="5" id="KW-0547">Nucleotide-binding</keyword>
<dbReference type="InterPro" id="IPR046346">
    <property type="entry name" value="Aminoacid_DH-like_N_sf"/>
</dbReference>
<dbReference type="PROSITE" id="PS00074">
    <property type="entry name" value="GLFV_DEHYDROGENASE"/>
    <property type="match status" value="1"/>
</dbReference>
<dbReference type="InterPro" id="IPR036291">
    <property type="entry name" value="NAD(P)-bd_dom_sf"/>
</dbReference>
<comment type="similarity">
    <text evidence="1 3 7">Belongs to the Glu/Leu/Phe/Val dehydrogenases family.</text>
</comment>
<dbReference type="AlphaFoldDB" id="A0A2P5P556"/>
<dbReference type="PRINTS" id="PR00082">
    <property type="entry name" value="GLFDHDRGNASE"/>
</dbReference>
<feature type="binding site" evidence="5">
    <location>
        <position position="228"/>
    </location>
    <ligand>
        <name>NAD(+)</name>
        <dbReference type="ChEBI" id="CHEBI:57540"/>
    </ligand>
</feature>
<evidence type="ECO:0000256" key="4">
    <source>
        <dbReference type="PIRSR" id="PIRSR000185-1"/>
    </source>
</evidence>
<dbReference type="CDD" id="cd01076">
    <property type="entry name" value="NAD_bind_1_Glu_DH"/>
    <property type="match status" value="1"/>
</dbReference>
<proteinExistence type="inferred from homology"/>
<dbReference type="OrthoDB" id="9803297at2"/>
<dbReference type="InterPro" id="IPR006095">
    <property type="entry name" value="Glu/Leu/Phe/Val/Trp_DH"/>
</dbReference>
<evidence type="ECO:0000313" key="9">
    <source>
        <dbReference type="EMBL" id="PPD57423.1"/>
    </source>
</evidence>
<dbReference type="InterPro" id="IPR033922">
    <property type="entry name" value="NAD_bind_Glu_DH"/>
</dbReference>
<keyword evidence="10" id="KW-1185">Reference proteome</keyword>
<dbReference type="InterPro" id="IPR006096">
    <property type="entry name" value="Glu/Leu/Phe/Val/Trp_DH_C"/>
</dbReference>
<accession>A0A2P5P556</accession>
<dbReference type="Pfam" id="PF00208">
    <property type="entry name" value="ELFV_dehydrog"/>
    <property type="match status" value="1"/>
</dbReference>
<evidence type="ECO:0000256" key="3">
    <source>
        <dbReference type="PIRNR" id="PIRNR000185"/>
    </source>
</evidence>
<dbReference type="GO" id="GO:0004352">
    <property type="term" value="F:glutamate dehydrogenase (NAD+) activity"/>
    <property type="evidence" value="ECO:0007669"/>
    <property type="project" value="TreeGrafter"/>
</dbReference>
<dbReference type="FunFam" id="3.40.50.10860:FF:000003">
    <property type="entry name" value="Glutamate dehydrogenase"/>
    <property type="match status" value="1"/>
</dbReference>
<name>A0A2P5P556_9CHLR</name>